<dbReference type="AlphaFoldDB" id="A0A3T1D3C0"/>
<reference evidence="1 2" key="1">
    <citation type="submission" date="2019-01" db="EMBL/GenBank/DDBJ databases">
        <title>Complete genome sequence of Cohnella hallensis HS21 isolated from Korean fir (Abies koreana) rhizospheric soil.</title>
        <authorList>
            <person name="Jiang L."/>
            <person name="Kang S.W."/>
            <person name="Kim S."/>
            <person name="Jung J."/>
            <person name="Kim C.Y."/>
            <person name="Kim D.H."/>
            <person name="Kim S.W."/>
            <person name="Lee J."/>
        </authorList>
    </citation>
    <scope>NUCLEOTIDE SEQUENCE [LARGE SCALE GENOMIC DNA]</scope>
    <source>
        <strain evidence="1 2">HS21</strain>
    </source>
</reference>
<organism evidence="1 2">
    <name type="scientific">Cohnella abietis</name>
    <dbReference type="NCBI Taxonomy" id="2507935"/>
    <lineage>
        <taxon>Bacteria</taxon>
        <taxon>Bacillati</taxon>
        <taxon>Bacillota</taxon>
        <taxon>Bacilli</taxon>
        <taxon>Bacillales</taxon>
        <taxon>Paenibacillaceae</taxon>
        <taxon>Cohnella</taxon>
    </lineage>
</organism>
<protein>
    <submittedName>
        <fullName evidence="1">Uncharacterized protein</fullName>
    </submittedName>
</protein>
<evidence type="ECO:0000313" key="1">
    <source>
        <dbReference type="EMBL" id="BBI32610.1"/>
    </source>
</evidence>
<keyword evidence="2" id="KW-1185">Reference proteome</keyword>
<evidence type="ECO:0000313" key="2">
    <source>
        <dbReference type="Proteomes" id="UP000289856"/>
    </source>
</evidence>
<gene>
    <name evidence="1" type="ORF">KCTCHS21_20090</name>
</gene>
<sequence>MKYTATIKRTFKTMVILLIRSFKKNLPPYVNDSNYKINYNLSYGFYVVFYLNDDLCEKSYEKSCHLRTNKNPFLGLCT</sequence>
<dbReference type="EMBL" id="AP019400">
    <property type="protein sequence ID" value="BBI32610.1"/>
    <property type="molecule type" value="Genomic_DNA"/>
</dbReference>
<accession>A0A3T1D3C0</accession>
<proteinExistence type="predicted"/>
<dbReference type="KEGG" id="cohn:KCTCHS21_20090"/>
<dbReference type="Proteomes" id="UP000289856">
    <property type="component" value="Chromosome"/>
</dbReference>
<name>A0A3T1D3C0_9BACL</name>